<sequence length="442" mass="50416">MEQSCLERKRRYVIPARLNEPPIHIERTNEDHGPRRMPALHTMSRRRPCPKQPAAAAQQQQQNPSRGEEHARILARALTLPSTGQEGGQRSCQPPLTGRKQRAAAHTRTDKLKIWRVIFTDQPPANQGSYPQTLLEARVSHTPGFQSYNSLPVTSSILRALQMAQNRNTLVVARICACPSAELEGKEVPQKQKVRKLLHEQQFAPFLSMSQSFFYPNKVDSALVLRSAALSVVLKSFPAPQSMLTHLLTVTFTLYIVHPSHQVCVDVPSETEAVLGRSMRLTCIDCLKREEVKAKTRVDWFYRPNTTWSRIPIVKYHNDKPSVLDSPFRGRLFWNGSQDLQDLSISIQNVSFSDSGFYQCIVKREFIYAVGQIRDYFTPTASNIKNISLTVIEKASEDPTALYSEIMMYVLLVFLTLWLMVEMVYCYRKISKSDEQTQDTAY</sequence>
<keyword evidence="16" id="KW-0407">Ion channel</keyword>
<evidence type="ECO:0000256" key="14">
    <source>
        <dbReference type="ARBA" id="ARBA00023180"/>
    </source>
</evidence>
<evidence type="ECO:0000256" key="10">
    <source>
        <dbReference type="ARBA" id="ARBA00023053"/>
    </source>
</evidence>
<keyword evidence="14" id="KW-0325">Glycoprotein</keyword>
<evidence type="ECO:0000313" key="23">
    <source>
        <dbReference type="EMBL" id="CAL1570444.1"/>
    </source>
</evidence>
<evidence type="ECO:0000313" key="24">
    <source>
        <dbReference type="Proteomes" id="UP001497482"/>
    </source>
</evidence>
<keyword evidence="15" id="KW-0739">Sodium transport</keyword>
<dbReference type="GO" id="GO:0001518">
    <property type="term" value="C:voltage-gated sodium channel complex"/>
    <property type="evidence" value="ECO:0007669"/>
    <property type="project" value="InterPro"/>
</dbReference>
<keyword evidence="10" id="KW-0915">Sodium</keyword>
<evidence type="ECO:0000256" key="15">
    <source>
        <dbReference type="ARBA" id="ARBA00023201"/>
    </source>
</evidence>
<accession>A0AAV2J4Z3</accession>
<evidence type="ECO:0000259" key="22">
    <source>
        <dbReference type="PROSITE" id="PS50835"/>
    </source>
</evidence>
<protein>
    <recommendedName>
        <fullName evidence="18">Sodium channel regulatory subunit beta-3</fullName>
    </recommendedName>
</protein>
<feature type="compositionally biased region" description="Polar residues" evidence="20">
    <location>
        <begin position="80"/>
        <end position="94"/>
    </location>
</feature>
<evidence type="ECO:0000256" key="5">
    <source>
        <dbReference type="ARBA" id="ARBA00022475"/>
    </source>
</evidence>
<evidence type="ECO:0000256" key="13">
    <source>
        <dbReference type="ARBA" id="ARBA00023157"/>
    </source>
</evidence>
<evidence type="ECO:0000256" key="21">
    <source>
        <dbReference type="SAM" id="Phobius"/>
    </source>
</evidence>
<name>A0AAV2J4Z3_KNICA</name>
<organism evidence="23 24">
    <name type="scientific">Knipowitschia caucasica</name>
    <name type="common">Caucasian dwarf goby</name>
    <name type="synonym">Pomatoschistus caucasicus</name>
    <dbReference type="NCBI Taxonomy" id="637954"/>
    <lineage>
        <taxon>Eukaryota</taxon>
        <taxon>Metazoa</taxon>
        <taxon>Chordata</taxon>
        <taxon>Craniata</taxon>
        <taxon>Vertebrata</taxon>
        <taxon>Euteleostomi</taxon>
        <taxon>Actinopterygii</taxon>
        <taxon>Neopterygii</taxon>
        <taxon>Teleostei</taxon>
        <taxon>Neoteleostei</taxon>
        <taxon>Acanthomorphata</taxon>
        <taxon>Gobiaria</taxon>
        <taxon>Gobiiformes</taxon>
        <taxon>Gobioidei</taxon>
        <taxon>Gobiidae</taxon>
        <taxon>Gobiinae</taxon>
        <taxon>Knipowitschia</taxon>
    </lineage>
</organism>
<dbReference type="InterPro" id="IPR013106">
    <property type="entry name" value="Ig_V-set"/>
</dbReference>
<keyword evidence="12 21" id="KW-0472">Membrane</keyword>
<evidence type="ECO:0000256" key="19">
    <source>
        <dbReference type="ARBA" id="ARBA00049669"/>
    </source>
</evidence>
<comment type="subcellular location">
    <subcellularLocation>
        <location evidence="1">Cell membrane</location>
        <topology evidence="1">Single-pass type I membrane protein</topology>
    </subcellularLocation>
</comment>
<feature type="domain" description="Ig-like" evidence="22">
    <location>
        <begin position="259"/>
        <end position="362"/>
    </location>
</feature>
<keyword evidence="11" id="KW-0406">Ion transport</keyword>
<dbReference type="FunFam" id="2.60.40.10:FF:000375">
    <property type="entry name" value="Sodium channel beta 1 subunit"/>
    <property type="match status" value="1"/>
</dbReference>
<keyword evidence="13" id="KW-1015">Disulfide bond</keyword>
<dbReference type="Proteomes" id="UP001497482">
    <property type="component" value="Chromosome 10"/>
</dbReference>
<evidence type="ECO:0000256" key="11">
    <source>
        <dbReference type="ARBA" id="ARBA00023065"/>
    </source>
</evidence>
<comment type="similarity">
    <text evidence="2">Belongs to the sodium channel auxiliary subunit SCN3B (TC 8.A.17) family.</text>
</comment>
<dbReference type="GO" id="GO:0019871">
    <property type="term" value="F:sodium channel inhibitor activity"/>
    <property type="evidence" value="ECO:0007669"/>
    <property type="project" value="TreeGrafter"/>
</dbReference>
<evidence type="ECO:0000256" key="9">
    <source>
        <dbReference type="ARBA" id="ARBA00022989"/>
    </source>
</evidence>
<evidence type="ECO:0000256" key="8">
    <source>
        <dbReference type="ARBA" id="ARBA00022882"/>
    </source>
</evidence>
<dbReference type="PANTHER" id="PTHR10546:SF1">
    <property type="entry name" value="SODIUM CHANNEL SUBUNIT BETA-3"/>
    <property type="match status" value="1"/>
</dbReference>
<gene>
    <name evidence="23" type="ORF">KC01_LOCUS2743</name>
</gene>
<evidence type="ECO:0000256" key="2">
    <source>
        <dbReference type="ARBA" id="ARBA00010404"/>
    </source>
</evidence>
<reference evidence="23 24" key="1">
    <citation type="submission" date="2024-04" db="EMBL/GenBank/DDBJ databases">
        <authorList>
            <person name="Waldvogel A.-M."/>
            <person name="Schoenle A."/>
        </authorList>
    </citation>
    <scope>NUCLEOTIDE SEQUENCE [LARGE SCALE GENOMIC DNA]</scope>
</reference>
<dbReference type="GO" id="GO:0044325">
    <property type="term" value="F:transmembrane transporter binding"/>
    <property type="evidence" value="ECO:0007669"/>
    <property type="project" value="TreeGrafter"/>
</dbReference>
<dbReference type="InterPro" id="IPR007110">
    <property type="entry name" value="Ig-like_dom"/>
</dbReference>
<keyword evidence="6 21" id="KW-0812">Transmembrane</keyword>
<evidence type="ECO:0000256" key="4">
    <source>
        <dbReference type="ARBA" id="ARBA00022461"/>
    </source>
</evidence>
<dbReference type="InterPro" id="IPR027098">
    <property type="entry name" value="Na_channel_b1/b3"/>
</dbReference>
<evidence type="ECO:0000256" key="20">
    <source>
        <dbReference type="SAM" id="MobiDB-lite"/>
    </source>
</evidence>
<feature type="compositionally biased region" description="Low complexity" evidence="20">
    <location>
        <begin position="52"/>
        <end position="62"/>
    </location>
</feature>
<keyword evidence="17" id="KW-0393">Immunoglobulin domain</keyword>
<evidence type="ECO:0000256" key="7">
    <source>
        <dbReference type="ARBA" id="ARBA00022729"/>
    </source>
</evidence>
<keyword evidence="5" id="KW-1003">Cell membrane</keyword>
<evidence type="ECO:0000256" key="3">
    <source>
        <dbReference type="ARBA" id="ARBA00022448"/>
    </source>
</evidence>
<evidence type="ECO:0000256" key="12">
    <source>
        <dbReference type="ARBA" id="ARBA00023136"/>
    </source>
</evidence>
<evidence type="ECO:0000256" key="18">
    <source>
        <dbReference type="ARBA" id="ARBA00044530"/>
    </source>
</evidence>
<evidence type="ECO:0000256" key="6">
    <source>
        <dbReference type="ARBA" id="ARBA00022692"/>
    </source>
</evidence>
<dbReference type="AlphaFoldDB" id="A0AAV2J4Z3"/>
<dbReference type="GO" id="GO:0005272">
    <property type="term" value="F:sodium channel activity"/>
    <property type="evidence" value="ECO:0007669"/>
    <property type="project" value="UniProtKB-KW"/>
</dbReference>
<feature type="region of interest" description="Disordered" evidence="20">
    <location>
        <begin position="43"/>
        <end position="107"/>
    </location>
</feature>
<keyword evidence="3" id="KW-0813">Transport</keyword>
<evidence type="ECO:0000256" key="16">
    <source>
        <dbReference type="ARBA" id="ARBA00023303"/>
    </source>
</evidence>
<dbReference type="Gene3D" id="2.60.40.10">
    <property type="entry name" value="Immunoglobulins"/>
    <property type="match status" value="1"/>
</dbReference>
<proteinExistence type="inferred from homology"/>
<dbReference type="InterPro" id="IPR013783">
    <property type="entry name" value="Ig-like_fold"/>
</dbReference>
<comment type="subunit">
    <text evidence="19">A voltage-gated sodium (Nav) channel consists of an ion-conducting pore-forming alpha subunit functional on its own that is regulated by one or more beta subunits. Forms homodimers and homotrimers. SCN3B is non-covalently associated with alpha subunits and induces the formation of alpha subunit oligomers, including trimers. Interacts with SCN5A/Nav1.5; regulatory subunit of SCN5A/Nav1.5. Interacts with SCN7A/Nav2.1; probable regulatory subunit of SCN7A/Nav2.1. Interacts with SCN10A; regulatory subunit of SCN10A/Nav1.8. Interacts with NFASC; probably involved in targeting the sodium channels to the nodes of Ranvier.</text>
</comment>
<keyword evidence="4" id="KW-0894">Sodium channel</keyword>
<keyword evidence="24" id="KW-1185">Reference proteome</keyword>
<keyword evidence="7" id="KW-0732">Signal</keyword>
<evidence type="ECO:0000256" key="17">
    <source>
        <dbReference type="ARBA" id="ARBA00023319"/>
    </source>
</evidence>
<dbReference type="InterPro" id="IPR036179">
    <property type="entry name" value="Ig-like_dom_sf"/>
</dbReference>
<dbReference type="SUPFAM" id="SSF48726">
    <property type="entry name" value="Immunoglobulin"/>
    <property type="match status" value="1"/>
</dbReference>
<feature type="transmembrane region" description="Helical" evidence="21">
    <location>
        <begin position="406"/>
        <end position="427"/>
    </location>
</feature>
<dbReference type="GO" id="GO:0086005">
    <property type="term" value="P:ventricular cardiac muscle cell action potential"/>
    <property type="evidence" value="ECO:0007669"/>
    <property type="project" value="TreeGrafter"/>
</dbReference>
<dbReference type="PANTHER" id="PTHR10546">
    <property type="entry name" value="SODIUM CHANNEL SUBUNIT BETA-1 AND 3"/>
    <property type="match status" value="1"/>
</dbReference>
<keyword evidence="9 21" id="KW-1133">Transmembrane helix</keyword>
<dbReference type="EMBL" id="OZ035832">
    <property type="protein sequence ID" value="CAL1570444.1"/>
    <property type="molecule type" value="Genomic_DNA"/>
</dbReference>
<dbReference type="GO" id="GO:0086091">
    <property type="term" value="P:regulation of heart rate by cardiac conduction"/>
    <property type="evidence" value="ECO:0007669"/>
    <property type="project" value="TreeGrafter"/>
</dbReference>
<dbReference type="Pfam" id="PF07686">
    <property type="entry name" value="V-set"/>
    <property type="match status" value="1"/>
</dbReference>
<evidence type="ECO:0000256" key="1">
    <source>
        <dbReference type="ARBA" id="ARBA00004251"/>
    </source>
</evidence>
<keyword evidence="8" id="KW-0851">Voltage-gated channel</keyword>
<dbReference type="PROSITE" id="PS50835">
    <property type="entry name" value="IG_LIKE"/>
    <property type="match status" value="1"/>
</dbReference>